<evidence type="ECO:0000256" key="2">
    <source>
        <dbReference type="ARBA" id="ARBA00022840"/>
    </source>
</evidence>
<dbReference type="InterPro" id="IPR027417">
    <property type="entry name" value="P-loop_NTPase"/>
</dbReference>
<comment type="caution">
    <text evidence="5">The sequence shown here is derived from an EMBL/GenBank/DDBJ whole genome shotgun (WGS) entry which is preliminary data.</text>
</comment>
<dbReference type="InterPro" id="IPR013641">
    <property type="entry name" value="KTI12/PSTK"/>
</dbReference>
<dbReference type="GO" id="GO:0005524">
    <property type="term" value="F:ATP binding"/>
    <property type="evidence" value="ECO:0007669"/>
    <property type="project" value="UniProtKB-KW"/>
</dbReference>
<evidence type="ECO:0000313" key="5">
    <source>
        <dbReference type="EMBL" id="KAL1516659.1"/>
    </source>
</evidence>
<dbReference type="AlphaFoldDB" id="A0ABD1FBK5"/>
<name>A0ABD1FBK5_HYPHA</name>
<evidence type="ECO:0000256" key="3">
    <source>
        <dbReference type="ARBA" id="ARBA00025768"/>
    </source>
</evidence>
<dbReference type="GO" id="GO:0006400">
    <property type="term" value="P:tRNA modification"/>
    <property type="evidence" value="ECO:0007669"/>
    <property type="project" value="UniProtKB-ARBA"/>
</dbReference>
<dbReference type="PANTHER" id="PTHR12435">
    <property type="match status" value="1"/>
</dbReference>
<protein>
    <recommendedName>
        <fullName evidence="4">Protein KTI12 homolog</fullName>
    </recommendedName>
</protein>
<evidence type="ECO:0000256" key="1">
    <source>
        <dbReference type="ARBA" id="ARBA00022741"/>
    </source>
</evidence>
<gene>
    <name evidence="5" type="ORF">ABEB36_000542</name>
</gene>
<dbReference type="Gene3D" id="3.40.50.300">
    <property type="entry name" value="P-loop containing nucleotide triphosphate hydrolases"/>
    <property type="match status" value="1"/>
</dbReference>
<keyword evidence="1" id="KW-0547">Nucleotide-binding</keyword>
<dbReference type="SUPFAM" id="SSF52540">
    <property type="entry name" value="P-loop containing nucleoside triphosphate hydrolases"/>
    <property type="match status" value="1"/>
</dbReference>
<reference evidence="5 6" key="1">
    <citation type="submission" date="2024-05" db="EMBL/GenBank/DDBJ databases">
        <title>Genetic variation in Jamaican populations of the coffee berry borer (Hypothenemus hampei).</title>
        <authorList>
            <person name="Errbii M."/>
            <person name="Myrie A."/>
        </authorList>
    </citation>
    <scope>NUCLEOTIDE SEQUENCE [LARGE SCALE GENOMIC DNA]</scope>
    <source>
        <strain evidence="5">JA-Hopewell-2020-01-JO</strain>
        <tissue evidence="5">Whole body</tissue>
    </source>
</reference>
<keyword evidence="2" id="KW-0067">ATP-binding</keyword>
<proteinExistence type="inferred from homology"/>
<dbReference type="EMBL" id="JBDJPC010000001">
    <property type="protein sequence ID" value="KAL1516659.1"/>
    <property type="molecule type" value="Genomic_DNA"/>
</dbReference>
<sequence>MPLIIMTGVPCSGKSTRALELKKYFEEQGKEVHIISEYEQIVKAGFEKNAFYADSNKEKHIRGLLKSEMLKLITPSNVIILDALNYIKGYRYELFCGTKANKSTQCTVHAEINREEAWSFNEIRDNEEEKYTRNTFDALVMRYEDPDKKNRWDSPLFTVYPGSDLDTSSIYASLFNKNAPKPNQSTQNPPLSSTNFLYDLDRITKNITDKLIEAKNEGLKDEVLLPECSEPIAVPKVSVQQLMLLRRQYITYSKMHTPEIEKIPDLFVQYLRTCLK</sequence>
<dbReference type="Proteomes" id="UP001566132">
    <property type="component" value="Unassembled WGS sequence"/>
</dbReference>
<keyword evidence="6" id="KW-1185">Reference proteome</keyword>
<organism evidence="5 6">
    <name type="scientific">Hypothenemus hampei</name>
    <name type="common">Coffee berry borer</name>
    <dbReference type="NCBI Taxonomy" id="57062"/>
    <lineage>
        <taxon>Eukaryota</taxon>
        <taxon>Metazoa</taxon>
        <taxon>Ecdysozoa</taxon>
        <taxon>Arthropoda</taxon>
        <taxon>Hexapoda</taxon>
        <taxon>Insecta</taxon>
        <taxon>Pterygota</taxon>
        <taxon>Neoptera</taxon>
        <taxon>Endopterygota</taxon>
        <taxon>Coleoptera</taxon>
        <taxon>Polyphaga</taxon>
        <taxon>Cucujiformia</taxon>
        <taxon>Curculionidae</taxon>
        <taxon>Scolytinae</taxon>
        <taxon>Hypothenemus</taxon>
    </lineage>
</organism>
<dbReference type="FunFam" id="3.40.50.300:FF:000827">
    <property type="entry name" value="KTI12 chromatin-associated homolog"/>
    <property type="match status" value="1"/>
</dbReference>
<comment type="similarity">
    <text evidence="3">Belongs to the KTI12 family.</text>
</comment>
<dbReference type="Pfam" id="PF08433">
    <property type="entry name" value="KTI12"/>
    <property type="match status" value="1"/>
</dbReference>
<accession>A0ABD1FBK5</accession>
<evidence type="ECO:0000313" key="6">
    <source>
        <dbReference type="Proteomes" id="UP001566132"/>
    </source>
</evidence>
<evidence type="ECO:0000256" key="4">
    <source>
        <dbReference type="ARBA" id="ARBA00026170"/>
    </source>
</evidence>
<dbReference type="GO" id="GO:0006357">
    <property type="term" value="P:regulation of transcription by RNA polymerase II"/>
    <property type="evidence" value="ECO:0007669"/>
    <property type="project" value="UniProtKB-ARBA"/>
</dbReference>